<organism evidence="2 3">
    <name type="scientific">Sulfurimonas marina</name>
    <dbReference type="NCBI Taxonomy" id="2590551"/>
    <lineage>
        <taxon>Bacteria</taxon>
        <taxon>Pseudomonadati</taxon>
        <taxon>Campylobacterota</taxon>
        <taxon>Epsilonproteobacteria</taxon>
        <taxon>Campylobacterales</taxon>
        <taxon>Sulfurimonadaceae</taxon>
        <taxon>Sulfurimonas</taxon>
    </lineage>
</organism>
<accession>A0A7M1AYM6</accession>
<evidence type="ECO:0000313" key="3">
    <source>
        <dbReference type="Proteomes" id="UP000593910"/>
    </source>
</evidence>
<evidence type="ECO:0000259" key="1">
    <source>
        <dbReference type="PROSITE" id="PS51207"/>
    </source>
</evidence>
<dbReference type="InterPro" id="IPR019587">
    <property type="entry name" value="Polyketide_cyclase/dehydratase"/>
</dbReference>
<dbReference type="KEGG" id="smax:FJR03_06940"/>
<name>A0A7M1AYM6_9BACT</name>
<dbReference type="Pfam" id="PF10604">
    <property type="entry name" value="Polyketide_cyc2"/>
    <property type="match status" value="1"/>
</dbReference>
<dbReference type="AlphaFoldDB" id="A0A7M1AYM6"/>
<protein>
    <submittedName>
        <fullName evidence="2">SRPBCC family protein</fullName>
    </submittedName>
</protein>
<proteinExistence type="predicted"/>
<gene>
    <name evidence="2" type="ORF">FJR03_06940</name>
</gene>
<dbReference type="PROSITE" id="PS51207">
    <property type="entry name" value="PXA"/>
    <property type="match status" value="1"/>
</dbReference>
<feature type="domain" description="PXA" evidence="1">
    <location>
        <begin position="1"/>
        <end position="29"/>
    </location>
</feature>
<dbReference type="EMBL" id="CP041165">
    <property type="protein sequence ID" value="QOP41492.1"/>
    <property type="molecule type" value="Genomic_DNA"/>
</dbReference>
<dbReference type="RefSeq" id="WP_193112808.1">
    <property type="nucleotide sequence ID" value="NZ_CP041165.1"/>
</dbReference>
<dbReference type="SUPFAM" id="SSF55961">
    <property type="entry name" value="Bet v1-like"/>
    <property type="match status" value="1"/>
</dbReference>
<dbReference type="Gene3D" id="3.30.530.20">
    <property type="match status" value="1"/>
</dbReference>
<dbReference type="InterPro" id="IPR003114">
    <property type="entry name" value="Phox_assoc"/>
</dbReference>
<dbReference type="Proteomes" id="UP000593910">
    <property type="component" value="Chromosome"/>
</dbReference>
<evidence type="ECO:0000313" key="2">
    <source>
        <dbReference type="EMBL" id="QOP41492.1"/>
    </source>
</evidence>
<keyword evidence="3" id="KW-1185">Reference proteome</keyword>
<dbReference type="CDD" id="cd07812">
    <property type="entry name" value="SRPBCC"/>
    <property type="match status" value="1"/>
</dbReference>
<reference evidence="2 3" key="1">
    <citation type="submission" date="2019-06" db="EMBL/GenBank/DDBJ databases">
        <title>Sulfurimonas gotlandica sp. nov., a chemoautotrophic and psychrotolerant epsilonproteobacterium isolated from a pelagic redoxcline, and an emended description of the genus Sulfurimonas.</title>
        <authorList>
            <person name="Wang S."/>
            <person name="Jiang L."/>
            <person name="Shao Z."/>
        </authorList>
    </citation>
    <scope>NUCLEOTIDE SEQUENCE [LARGE SCALE GENOMIC DNA]</scope>
    <source>
        <strain evidence="2 3">B2</strain>
    </source>
</reference>
<sequence length="152" mass="17846">MTILKDSIEIKASPETIFNALIWVFSTSENFKTWHKDHVRCQWLKGNAFEVGSVLYVEEYLHGKLHKLKFKSIRLEPNRKVEFRLLFPASLICPGGAFTIEQKDKSSVFSATLSFRMSWVFSMFFRDRVKAIKKHMKEEGENLKTILEKDRI</sequence>
<dbReference type="InterPro" id="IPR023393">
    <property type="entry name" value="START-like_dom_sf"/>
</dbReference>